<evidence type="ECO:0000256" key="5">
    <source>
        <dbReference type="ARBA" id="ARBA00023204"/>
    </source>
</evidence>
<dbReference type="InterPro" id="IPR004579">
    <property type="entry name" value="ERCC1/RAD10/SWI10"/>
</dbReference>
<dbReference type="CDD" id="cd22325">
    <property type="entry name" value="ERCC1_C-like"/>
    <property type="match status" value="1"/>
</dbReference>
<evidence type="ECO:0000256" key="8">
    <source>
        <dbReference type="SAM" id="MobiDB-lite"/>
    </source>
</evidence>
<feature type="region of interest" description="Disordered" evidence="8">
    <location>
        <begin position="1"/>
        <end position="24"/>
    </location>
</feature>
<feature type="region of interest" description="Disordered" evidence="8">
    <location>
        <begin position="386"/>
        <end position="408"/>
    </location>
</feature>
<dbReference type="Gene3D" id="3.40.50.10130">
    <property type="match status" value="1"/>
</dbReference>
<evidence type="ECO:0000256" key="1">
    <source>
        <dbReference type="ARBA" id="ARBA00004123"/>
    </source>
</evidence>
<dbReference type="GO" id="GO:0006302">
    <property type="term" value="P:double-strand break repair"/>
    <property type="evidence" value="ECO:0007669"/>
    <property type="project" value="UniProtKB-ARBA"/>
</dbReference>
<keyword evidence="3" id="KW-0227">DNA damage</keyword>
<dbReference type="OrthoDB" id="10262814at2759"/>
<dbReference type="Proteomes" id="UP000230069">
    <property type="component" value="Unassembled WGS sequence"/>
</dbReference>
<evidence type="ECO:0000256" key="4">
    <source>
        <dbReference type="ARBA" id="ARBA00023125"/>
    </source>
</evidence>
<evidence type="ECO:0000259" key="9">
    <source>
        <dbReference type="Pfam" id="PF03834"/>
    </source>
</evidence>
<sequence>MEKENGEKEERERKKNKKNIIEIPSYEQVLLESTNPKPPPSLFTPSPSFSQAFSFIKKSEFYSTPPPTSSSYSSNQSLPSTPQNPSISRQTSHPTTSSLPSSSSSSSTFQNRNAILVSHRQKGNPLLKHIRNVKWVFADVVCDYLLGQSSCALYLSIRYHLLHPDYLYYRIRELQKNFKLRVVLCHVDVEDVVKPLLEVTKTAMLHDCTLLCAWSLEECGRYLETIKVYENKPADLLQGQMDTDYLSRMNHALTAVRRVNKTDVVNLGTNFGSLSRIMDASMEDLARCPGIGEKKVKRLYDTFHEPFRRTITSQPDSVLTVPMDEKSDINSSVEGKKTEEVAEDEIKQEQASVSIKSALTAAFAKYSDKVRKKKLTIDKGEDINVESNGQEEITRLDGDDEEESLNPK</sequence>
<dbReference type="PANTHER" id="PTHR12749">
    <property type="entry name" value="EXCISION REPAIR CROSS-COMPLEMENTING 1 ERCC1"/>
    <property type="match status" value="1"/>
</dbReference>
<reference evidence="10 11" key="1">
    <citation type="submission" date="2017-09" db="EMBL/GenBank/DDBJ databases">
        <title>WGS assembly of Aquilegia coerulea Goldsmith.</title>
        <authorList>
            <person name="Hodges S."/>
            <person name="Kramer E."/>
            <person name="Nordborg M."/>
            <person name="Tomkins J."/>
            <person name="Borevitz J."/>
            <person name="Derieg N."/>
            <person name="Yan J."/>
            <person name="Mihaltcheva S."/>
            <person name="Hayes R.D."/>
            <person name="Rokhsar D."/>
        </authorList>
    </citation>
    <scope>NUCLEOTIDE SEQUENCE [LARGE SCALE GENOMIC DNA]</scope>
    <source>
        <strain evidence="11">cv. Goldsmith</strain>
    </source>
</reference>
<evidence type="ECO:0000256" key="3">
    <source>
        <dbReference type="ARBA" id="ARBA00022763"/>
    </source>
</evidence>
<dbReference type="SUPFAM" id="SSF52980">
    <property type="entry name" value="Restriction endonuclease-like"/>
    <property type="match status" value="1"/>
</dbReference>
<evidence type="ECO:0000313" key="11">
    <source>
        <dbReference type="Proteomes" id="UP000230069"/>
    </source>
</evidence>
<dbReference type="GO" id="GO:0006312">
    <property type="term" value="P:mitotic recombination"/>
    <property type="evidence" value="ECO:0007669"/>
    <property type="project" value="TreeGrafter"/>
</dbReference>
<dbReference type="GO" id="GO:0070914">
    <property type="term" value="P:UV-damage excision repair"/>
    <property type="evidence" value="ECO:0007669"/>
    <property type="project" value="TreeGrafter"/>
</dbReference>
<keyword evidence="11" id="KW-1185">Reference proteome</keyword>
<protein>
    <recommendedName>
        <fullName evidence="7">DNA excision repair protein ERCC-1</fullName>
    </recommendedName>
</protein>
<evidence type="ECO:0000313" key="10">
    <source>
        <dbReference type="EMBL" id="PIA34732.1"/>
    </source>
</evidence>
<dbReference type="SUPFAM" id="SSF47781">
    <property type="entry name" value="RuvA domain 2-like"/>
    <property type="match status" value="1"/>
</dbReference>
<keyword evidence="5" id="KW-0234">DNA repair</keyword>
<keyword evidence="4" id="KW-0238">DNA-binding</keyword>
<dbReference type="GO" id="GO:0070522">
    <property type="term" value="C:ERCC4-ERCC1 complex"/>
    <property type="evidence" value="ECO:0007669"/>
    <property type="project" value="TreeGrafter"/>
</dbReference>
<organism evidence="10 11">
    <name type="scientific">Aquilegia coerulea</name>
    <name type="common">Rocky mountain columbine</name>
    <dbReference type="NCBI Taxonomy" id="218851"/>
    <lineage>
        <taxon>Eukaryota</taxon>
        <taxon>Viridiplantae</taxon>
        <taxon>Streptophyta</taxon>
        <taxon>Embryophyta</taxon>
        <taxon>Tracheophyta</taxon>
        <taxon>Spermatophyta</taxon>
        <taxon>Magnoliopsida</taxon>
        <taxon>Ranunculales</taxon>
        <taxon>Ranunculaceae</taxon>
        <taxon>Thalictroideae</taxon>
        <taxon>Aquilegia</taxon>
    </lineage>
</organism>
<feature type="compositionally biased region" description="Acidic residues" evidence="8">
    <location>
        <begin position="398"/>
        <end position="408"/>
    </location>
</feature>
<dbReference type="NCBIfam" id="TIGR00597">
    <property type="entry name" value="rad10"/>
    <property type="match status" value="1"/>
</dbReference>
<evidence type="ECO:0000256" key="7">
    <source>
        <dbReference type="ARBA" id="ARBA00071993"/>
    </source>
</evidence>
<dbReference type="STRING" id="218851.A0A2G5CTY4"/>
<dbReference type="Pfam" id="PF14520">
    <property type="entry name" value="HHH_5"/>
    <property type="match status" value="1"/>
</dbReference>
<dbReference type="FunFam" id="3.40.50.10130:FF:000001">
    <property type="entry name" value="DNA excision repair protein ERCC-1"/>
    <property type="match status" value="1"/>
</dbReference>
<dbReference type="PANTHER" id="PTHR12749:SF0">
    <property type="entry name" value="DNA EXCISION REPAIR PROTEIN ERCC-1"/>
    <property type="match status" value="1"/>
</dbReference>
<dbReference type="FunFam" id="1.10.150.20:FF:000017">
    <property type="entry name" value="DNA excision repair protein ERCC-1"/>
    <property type="match status" value="1"/>
</dbReference>
<feature type="compositionally biased region" description="Low complexity" evidence="8">
    <location>
        <begin position="69"/>
        <end position="81"/>
    </location>
</feature>
<dbReference type="FunCoup" id="A0A2G5CTY4">
    <property type="interactions" value="1713"/>
</dbReference>
<name>A0A2G5CTY4_AQUCA</name>
<evidence type="ECO:0000256" key="6">
    <source>
        <dbReference type="ARBA" id="ARBA00023242"/>
    </source>
</evidence>
<feature type="compositionally biased region" description="Low complexity" evidence="8">
    <location>
        <begin position="91"/>
        <end position="108"/>
    </location>
</feature>
<dbReference type="GO" id="GO:0003684">
    <property type="term" value="F:damaged DNA binding"/>
    <property type="evidence" value="ECO:0007669"/>
    <property type="project" value="InterPro"/>
</dbReference>
<dbReference type="InParanoid" id="A0A2G5CTY4"/>
<dbReference type="GO" id="GO:0006289">
    <property type="term" value="P:nucleotide-excision repair"/>
    <property type="evidence" value="ECO:0007669"/>
    <property type="project" value="UniProtKB-ARBA"/>
</dbReference>
<feature type="region of interest" description="Disordered" evidence="8">
    <location>
        <begin position="328"/>
        <end position="347"/>
    </location>
</feature>
<dbReference type="Pfam" id="PF03834">
    <property type="entry name" value="Rad10"/>
    <property type="match status" value="1"/>
</dbReference>
<dbReference type="AlphaFoldDB" id="A0A2G5CTY4"/>
<keyword evidence="6" id="KW-0539">Nucleus</keyword>
<dbReference type="GO" id="GO:0003697">
    <property type="term" value="F:single-stranded DNA binding"/>
    <property type="evidence" value="ECO:0007669"/>
    <property type="project" value="TreeGrafter"/>
</dbReference>
<dbReference type="InterPro" id="IPR047260">
    <property type="entry name" value="ERCC1-like_central_dom"/>
</dbReference>
<gene>
    <name evidence="10" type="ORF">AQUCO_03700182v1</name>
</gene>
<dbReference type="GO" id="GO:0000110">
    <property type="term" value="C:nucleotide-excision repair factor 1 complex"/>
    <property type="evidence" value="ECO:0007669"/>
    <property type="project" value="TreeGrafter"/>
</dbReference>
<evidence type="ECO:0000256" key="2">
    <source>
        <dbReference type="ARBA" id="ARBA00008283"/>
    </source>
</evidence>
<dbReference type="InterPro" id="IPR010994">
    <property type="entry name" value="RuvA_2-like"/>
</dbReference>
<feature type="region of interest" description="Disordered" evidence="8">
    <location>
        <begin position="62"/>
        <end position="108"/>
    </location>
</feature>
<dbReference type="InterPro" id="IPR011335">
    <property type="entry name" value="Restrct_endonuc-II-like"/>
</dbReference>
<accession>A0A2G5CTY4</accession>
<comment type="subcellular location">
    <subcellularLocation>
        <location evidence="1">Nucleus</location>
    </subcellularLocation>
</comment>
<dbReference type="Gene3D" id="1.10.150.20">
    <property type="entry name" value="5' to 3' exonuclease, C-terminal subdomain"/>
    <property type="match status" value="1"/>
</dbReference>
<dbReference type="EMBL" id="KZ305054">
    <property type="protein sequence ID" value="PIA34732.1"/>
    <property type="molecule type" value="Genomic_DNA"/>
</dbReference>
<comment type="similarity">
    <text evidence="2">Belongs to the ERCC1/RAD10/SWI10 family.</text>
</comment>
<feature type="domain" description="ERCC1-like central" evidence="9">
    <location>
        <begin position="115"/>
        <end position="227"/>
    </location>
</feature>
<proteinExistence type="inferred from homology"/>
<feature type="compositionally biased region" description="Basic and acidic residues" evidence="8">
    <location>
        <begin position="1"/>
        <end position="13"/>
    </location>
</feature>